<dbReference type="InterPro" id="IPR036291">
    <property type="entry name" value="NAD(P)-bd_dom_sf"/>
</dbReference>
<reference evidence="3" key="1">
    <citation type="journal article" date="2021" name="PeerJ">
        <title>Extensive microbial diversity within the chicken gut microbiome revealed by metagenomics and culture.</title>
        <authorList>
            <person name="Gilroy R."/>
            <person name="Ravi A."/>
            <person name="Getino M."/>
            <person name="Pursley I."/>
            <person name="Horton D.L."/>
            <person name="Alikhan N.F."/>
            <person name="Baker D."/>
            <person name="Gharbi K."/>
            <person name="Hall N."/>
            <person name="Watson M."/>
            <person name="Adriaenssens E.M."/>
            <person name="Foster-Nyarko E."/>
            <person name="Jarju S."/>
            <person name="Secka A."/>
            <person name="Antonio M."/>
            <person name="Oren A."/>
            <person name="Chaudhuri R.R."/>
            <person name="La Ragione R."/>
            <person name="Hildebrand F."/>
            <person name="Pallen M.J."/>
        </authorList>
    </citation>
    <scope>NUCLEOTIDE SEQUENCE</scope>
    <source>
        <strain evidence="3">ChiSjej1B19-5720</strain>
    </source>
</reference>
<dbReference type="PANTHER" id="PTHR43054:SF1">
    <property type="entry name" value="SCYLLO-INOSITOL 2-DEHYDROGENASE (NADP(+)) IOLU"/>
    <property type="match status" value="1"/>
</dbReference>
<sequence length="332" mass="37774">MKEIRLGTIGSGPIVHTILDAVKETKGVQCTAVYSRSKEKGRRLAEAYQAEKVYTNLEDMFMDKEINFIYIASPNILHYEQTKMALLAGKNVICEKPFCTRAEQVRELAGIAREKGLFLVDAVPTTYLPNYEILKRELKKIGRIRLVLSSYSQYSSRYDQLLMGEVPNVFNPEFAGGCLMDINFYNLYLNIALFGEPKEAVYYPNIYKNLADTSGILTLAYEDFVSECAGAKDTWGVNSVQIQGEKGYLYVKDGSNSFSEIRTVTRDGEEVFNEQGETDRRFFEVQNVTKLILSEDRQALWDRLTLTEKAIRVLEEARTKAGLFFPGDQGWK</sequence>
<organism evidence="3 4">
    <name type="scientific">Candidatus Blautia faecavium</name>
    <dbReference type="NCBI Taxonomy" id="2838487"/>
    <lineage>
        <taxon>Bacteria</taxon>
        <taxon>Bacillati</taxon>
        <taxon>Bacillota</taxon>
        <taxon>Clostridia</taxon>
        <taxon>Lachnospirales</taxon>
        <taxon>Lachnospiraceae</taxon>
        <taxon>Blautia</taxon>
    </lineage>
</organism>
<dbReference type="EMBL" id="DWYZ01000021">
    <property type="protein sequence ID" value="HJB27328.1"/>
    <property type="molecule type" value="Genomic_DNA"/>
</dbReference>
<dbReference type="SUPFAM" id="SSF51735">
    <property type="entry name" value="NAD(P)-binding Rossmann-fold domains"/>
    <property type="match status" value="1"/>
</dbReference>
<dbReference type="AlphaFoldDB" id="A0A9D2RUL7"/>
<dbReference type="SUPFAM" id="SSF55347">
    <property type="entry name" value="Glyceraldehyde-3-phosphate dehydrogenase-like, C-terminal domain"/>
    <property type="match status" value="1"/>
</dbReference>
<dbReference type="Pfam" id="PF22725">
    <property type="entry name" value="GFO_IDH_MocA_C3"/>
    <property type="match status" value="1"/>
</dbReference>
<dbReference type="Gene3D" id="3.30.360.10">
    <property type="entry name" value="Dihydrodipicolinate Reductase, domain 2"/>
    <property type="match status" value="1"/>
</dbReference>
<evidence type="ECO:0000313" key="3">
    <source>
        <dbReference type="EMBL" id="HJB27328.1"/>
    </source>
</evidence>
<evidence type="ECO:0000259" key="2">
    <source>
        <dbReference type="Pfam" id="PF22725"/>
    </source>
</evidence>
<comment type="caution">
    <text evidence="3">The sequence shown here is derived from an EMBL/GenBank/DDBJ whole genome shotgun (WGS) entry which is preliminary data.</text>
</comment>
<dbReference type="Proteomes" id="UP000823842">
    <property type="component" value="Unassembled WGS sequence"/>
</dbReference>
<dbReference type="PANTHER" id="PTHR43054">
    <property type="match status" value="1"/>
</dbReference>
<gene>
    <name evidence="3" type="ORF">IAA06_00835</name>
</gene>
<dbReference type="GO" id="GO:0000166">
    <property type="term" value="F:nucleotide binding"/>
    <property type="evidence" value="ECO:0007669"/>
    <property type="project" value="InterPro"/>
</dbReference>
<dbReference type="Pfam" id="PF01408">
    <property type="entry name" value="GFO_IDH_MocA"/>
    <property type="match status" value="1"/>
</dbReference>
<reference evidence="3" key="2">
    <citation type="submission" date="2021-04" db="EMBL/GenBank/DDBJ databases">
        <authorList>
            <person name="Gilroy R."/>
        </authorList>
    </citation>
    <scope>NUCLEOTIDE SEQUENCE</scope>
    <source>
        <strain evidence="3">ChiSjej1B19-5720</strain>
    </source>
</reference>
<protein>
    <submittedName>
        <fullName evidence="3">Gfo/Idh/MocA family oxidoreductase</fullName>
    </submittedName>
</protein>
<proteinExistence type="predicted"/>
<name>A0A9D2RUL7_9FIRM</name>
<accession>A0A9D2RUL7</accession>
<dbReference type="InterPro" id="IPR000683">
    <property type="entry name" value="Gfo/Idh/MocA-like_OxRdtase_N"/>
</dbReference>
<dbReference type="Gene3D" id="3.40.50.720">
    <property type="entry name" value="NAD(P)-binding Rossmann-like Domain"/>
    <property type="match status" value="1"/>
</dbReference>
<evidence type="ECO:0000313" key="4">
    <source>
        <dbReference type="Proteomes" id="UP000823842"/>
    </source>
</evidence>
<feature type="domain" description="Gfo/Idh/MocA-like oxidoreductase N-terminal" evidence="1">
    <location>
        <begin position="4"/>
        <end position="118"/>
    </location>
</feature>
<dbReference type="InterPro" id="IPR055170">
    <property type="entry name" value="GFO_IDH_MocA-like_dom"/>
</dbReference>
<evidence type="ECO:0000259" key="1">
    <source>
        <dbReference type="Pfam" id="PF01408"/>
    </source>
</evidence>
<feature type="domain" description="GFO/IDH/MocA-like oxidoreductase" evidence="2">
    <location>
        <begin position="139"/>
        <end position="249"/>
    </location>
</feature>